<dbReference type="eggNOG" id="ENOG502ZBVT">
    <property type="taxonomic scope" value="Bacteria"/>
</dbReference>
<proteinExistence type="predicted"/>
<dbReference type="HOGENOM" id="CLU_2035719_0_0_9"/>
<evidence type="ECO:0000313" key="1">
    <source>
        <dbReference type="EMBL" id="AET57207.1"/>
    </source>
</evidence>
<gene>
    <name evidence="1" type="ordered locus">HPL003_02130</name>
</gene>
<dbReference type="EMBL" id="CP003107">
    <property type="protein sequence ID" value="AET57207.1"/>
    <property type="molecule type" value="Genomic_DNA"/>
</dbReference>
<name>G7VY29_PAETH</name>
<protein>
    <submittedName>
        <fullName evidence="1">Uncharacterized protein</fullName>
    </submittedName>
</protein>
<reference evidence="1 2" key="3">
    <citation type="journal article" date="2012" name="J. Bacteriol.">
        <title>Genome Sequence of Paenibacillus terrae HPL-003, a Xylanase-Producing Bacterium Isolated from Soil Found in Forest Residue.</title>
        <authorList>
            <person name="Shin S.H."/>
            <person name="Kim S."/>
            <person name="Kim J.Y."/>
            <person name="Song H.Y."/>
            <person name="Cho S.J."/>
            <person name="Kim D.R."/>
            <person name="Lee K.I."/>
            <person name="Lim H.K."/>
            <person name="Park N.J."/>
            <person name="Hwang I.T."/>
            <person name="Yang K.S."/>
        </authorList>
    </citation>
    <scope>NUCLEOTIDE SEQUENCE [LARGE SCALE GENOMIC DNA]</scope>
    <source>
        <strain evidence="1 2">HPL-003</strain>
    </source>
</reference>
<reference evidence="2" key="1">
    <citation type="submission" date="2011-11" db="EMBL/GenBank/DDBJ databases">
        <title>Complete sequence of Paenibacillus terrae HPL-003.</title>
        <authorList>
            <person name="Shin S.H."/>
            <person name="Kim S."/>
            <person name="Kim J.Y."/>
        </authorList>
    </citation>
    <scope>NUCLEOTIDE SEQUENCE [LARGE SCALE GENOMIC DNA]</scope>
    <source>
        <strain evidence="2">HPL-003</strain>
    </source>
</reference>
<dbReference type="RefSeq" id="WP_014277990.1">
    <property type="nucleotide sequence ID" value="NC_016641.1"/>
</dbReference>
<organism evidence="1 2">
    <name type="scientific">Paenibacillus terrae (strain HPL-003)</name>
    <dbReference type="NCBI Taxonomy" id="985665"/>
    <lineage>
        <taxon>Bacteria</taxon>
        <taxon>Bacillati</taxon>
        <taxon>Bacillota</taxon>
        <taxon>Bacilli</taxon>
        <taxon>Bacillales</taxon>
        <taxon>Paenibacillaceae</taxon>
        <taxon>Paenibacillus</taxon>
    </lineage>
</organism>
<evidence type="ECO:0000313" key="2">
    <source>
        <dbReference type="Proteomes" id="UP000005876"/>
    </source>
</evidence>
<dbReference type="KEGG" id="pta:HPL003_02130"/>
<dbReference type="Proteomes" id="UP000005876">
    <property type="component" value="Chromosome"/>
</dbReference>
<dbReference type="AlphaFoldDB" id="G7VY29"/>
<accession>G7VY29</accession>
<reference key="2">
    <citation type="submission" date="2011-11" db="EMBL/GenBank/DDBJ databases">
        <authorList>
            <person name="Shin S.H."/>
            <person name="Kim S."/>
            <person name="Kim J.Y."/>
        </authorList>
    </citation>
    <scope>NUCLEOTIDE SEQUENCE</scope>
    <source>
        <strain>HPL-003</strain>
    </source>
</reference>
<sequence>MTATEIEEIRNELRECFSEEGMHRFMPDSPPKIEEKSIHIHHEENTQYQFNCSNLKIAIAGCDRRVGVTTTAMNLVCWINAHGGTACYVEANPNNHRHISFICLILRKLEMPMFWTEMISI</sequence>
<dbReference type="STRING" id="985665.HPL003_02130"/>